<dbReference type="EMBL" id="JASPKY010000417">
    <property type="protein sequence ID" value="KAK9701267.1"/>
    <property type="molecule type" value="Genomic_DNA"/>
</dbReference>
<dbReference type="AlphaFoldDB" id="A0AAW1JDI3"/>
<comment type="caution">
    <text evidence="1">The sequence shown here is derived from an EMBL/GenBank/DDBJ whole genome shotgun (WGS) entry which is preliminary data.</text>
</comment>
<proteinExistence type="predicted"/>
<dbReference type="Proteomes" id="UP001458880">
    <property type="component" value="Unassembled WGS sequence"/>
</dbReference>
<evidence type="ECO:0000313" key="1">
    <source>
        <dbReference type="EMBL" id="KAK9701267.1"/>
    </source>
</evidence>
<evidence type="ECO:0000313" key="2">
    <source>
        <dbReference type="Proteomes" id="UP001458880"/>
    </source>
</evidence>
<accession>A0AAW1JDI3</accession>
<sequence>MVKDIGGEFLKQLGMALITPHLQERLLVQTLQKPLRSRIAEILSTEVPQKDNVEVNLTKKVRCSFCVRGKDRKTSFACAWCLKAYCLEQRAKLCIDCENQN</sequence>
<organism evidence="1 2">
    <name type="scientific">Popillia japonica</name>
    <name type="common">Japanese beetle</name>
    <dbReference type="NCBI Taxonomy" id="7064"/>
    <lineage>
        <taxon>Eukaryota</taxon>
        <taxon>Metazoa</taxon>
        <taxon>Ecdysozoa</taxon>
        <taxon>Arthropoda</taxon>
        <taxon>Hexapoda</taxon>
        <taxon>Insecta</taxon>
        <taxon>Pterygota</taxon>
        <taxon>Neoptera</taxon>
        <taxon>Endopterygota</taxon>
        <taxon>Coleoptera</taxon>
        <taxon>Polyphaga</taxon>
        <taxon>Scarabaeiformia</taxon>
        <taxon>Scarabaeidae</taxon>
        <taxon>Rutelinae</taxon>
        <taxon>Popillia</taxon>
    </lineage>
</organism>
<protein>
    <submittedName>
        <fullName evidence="1">Uncharacterized protein</fullName>
    </submittedName>
</protein>
<name>A0AAW1JDI3_POPJA</name>
<reference evidence="1 2" key="1">
    <citation type="journal article" date="2024" name="BMC Genomics">
        <title>De novo assembly and annotation of Popillia japonica's genome with initial clues to its potential as an invasive pest.</title>
        <authorList>
            <person name="Cucini C."/>
            <person name="Boschi S."/>
            <person name="Funari R."/>
            <person name="Cardaioli E."/>
            <person name="Iannotti N."/>
            <person name="Marturano G."/>
            <person name="Paoli F."/>
            <person name="Bruttini M."/>
            <person name="Carapelli A."/>
            <person name="Frati F."/>
            <person name="Nardi F."/>
        </authorList>
    </citation>
    <scope>NUCLEOTIDE SEQUENCE [LARGE SCALE GENOMIC DNA]</scope>
    <source>
        <strain evidence="1">DMR45628</strain>
    </source>
</reference>
<gene>
    <name evidence="1" type="ORF">QE152_g30707</name>
</gene>
<keyword evidence="2" id="KW-1185">Reference proteome</keyword>